<evidence type="ECO:0000256" key="3">
    <source>
        <dbReference type="ARBA" id="ARBA00022692"/>
    </source>
</evidence>
<keyword evidence="13" id="KW-1185">Reference proteome</keyword>
<feature type="transmembrane region" description="Helical" evidence="10">
    <location>
        <begin position="190"/>
        <end position="212"/>
    </location>
</feature>
<feature type="transmembrane region" description="Helical" evidence="10">
    <location>
        <begin position="233"/>
        <end position="257"/>
    </location>
</feature>
<feature type="transmembrane region" description="Helical" evidence="10">
    <location>
        <begin position="26"/>
        <end position="45"/>
    </location>
</feature>
<feature type="transmembrane region" description="Helical" evidence="10">
    <location>
        <begin position="277"/>
        <end position="295"/>
    </location>
</feature>
<dbReference type="InterPro" id="IPR051050">
    <property type="entry name" value="Lipid_II_flippase_MurJ/MviN"/>
</dbReference>
<dbReference type="RefSeq" id="WP_126702477.1">
    <property type="nucleotide sequence ID" value="NZ_RWKW01000129.1"/>
</dbReference>
<dbReference type="PRINTS" id="PR01806">
    <property type="entry name" value="VIRFACTRMVIN"/>
</dbReference>
<comment type="pathway">
    <text evidence="10">Cell wall biogenesis; peptidoglycan biosynthesis.</text>
</comment>
<evidence type="ECO:0000256" key="8">
    <source>
        <dbReference type="ARBA" id="ARBA00060041"/>
    </source>
</evidence>
<dbReference type="Pfam" id="PF03023">
    <property type="entry name" value="MurJ"/>
    <property type="match status" value="1"/>
</dbReference>
<feature type="transmembrane region" description="Helical" evidence="10">
    <location>
        <begin position="87"/>
        <end position="114"/>
    </location>
</feature>
<dbReference type="Proteomes" id="UP000278398">
    <property type="component" value="Unassembled WGS sequence"/>
</dbReference>
<evidence type="ECO:0000313" key="13">
    <source>
        <dbReference type="Proteomes" id="UP000278398"/>
    </source>
</evidence>
<feature type="transmembrane region" description="Helical" evidence="10">
    <location>
        <begin position="385"/>
        <end position="405"/>
    </location>
</feature>
<comment type="function">
    <text evidence="8 10 11">Involved in peptidoglycan biosynthesis. Transports lipid-linked peptidoglycan precursors from the inner to the outer leaflet of the cytoplasmic membrane.</text>
</comment>
<evidence type="ECO:0000256" key="6">
    <source>
        <dbReference type="ARBA" id="ARBA00022989"/>
    </source>
</evidence>
<dbReference type="PIRSF" id="PIRSF002869">
    <property type="entry name" value="MviN"/>
    <property type="match status" value="1"/>
</dbReference>
<feature type="transmembrane region" description="Helical" evidence="10">
    <location>
        <begin position="134"/>
        <end position="152"/>
    </location>
</feature>
<feature type="transmembrane region" description="Helical" evidence="10">
    <location>
        <begin position="316"/>
        <end position="340"/>
    </location>
</feature>
<dbReference type="HAMAP" id="MF_02078">
    <property type="entry name" value="MurJ_MviN"/>
    <property type="match status" value="1"/>
</dbReference>
<dbReference type="GO" id="GO:0005886">
    <property type="term" value="C:plasma membrane"/>
    <property type="evidence" value="ECO:0007669"/>
    <property type="project" value="UniProtKB-SubCell"/>
</dbReference>
<dbReference type="AlphaFoldDB" id="A0A3R9ZJS9"/>
<dbReference type="InterPro" id="IPR004268">
    <property type="entry name" value="MurJ"/>
</dbReference>
<evidence type="ECO:0000256" key="1">
    <source>
        <dbReference type="ARBA" id="ARBA00004651"/>
    </source>
</evidence>
<reference evidence="12 13" key="1">
    <citation type="submission" date="2018-12" db="EMBL/GenBank/DDBJ databases">
        <title>Mesorhizobium carbonis sp. nov., isolated from coal mine water.</title>
        <authorList>
            <person name="Xin W."/>
            <person name="Xu Z."/>
            <person name="Xiang F."/>
            <person name="Zhang J."/>
            <person name="Xi L."/>
            <person name="Liu J."/>
        </authorList>
    </citation>
    <scope>NUCLEOTIDE SEQUENCE [LARGE SCALE GENOMIC DNA]</scope>
    <source>
        <strain evidence="12 13">B2.3</strain>
    </source>
</reference>
<proteinExistence type="inferred from homology"/>
<organism evidence="12 13">
    <name type="scientific">Aquibium carbonis</name>
    <dbReference type="NCBI Taxonomy" id="2495581"/>
    <lineage>
        <taxon>Bacteria</taxon>
        <taxon>Pseudomonadati</taxon>
        <taxon>Pseudomonadota</taxon>
        <taxon>Alphaproteobacteria</taxon>
        <taxon>Hyphomicrobiales</taxon>
        <taxon>Phyllobacteriaceae</taxon>
        <taxon>Aquibium</taxon>
    </lineage>
</organism>
<evidence type="ECO:0000256" key="10">
    <source>
        <dbReference type="HAMAP-Rule" id="MF_02078"/>
    </source>
</evidence>
<dbReference type="CDD" id="cd13123">
    <property type="entry name" value="MATE_MurJ_like"/>
    <property type="match status" value="1"/>
</dbReference>
<evidence type="ECO:0000256" key="11">
    <source>
        <dbReference type="PIRNR" id="PIRNR002869"/>
    </source>
</evidence>
<keyword evidence="10 11" id="KW-0961">Cell wall biogenesis/degradation</keyword>
<sequence length="525" mass="55743">MSLVGKFASVGGATMASRVFGFVREALIGAALGAGPVADAFYAAFRFPNLFRRLFAEGAFNTAFIPLFAKELEGDGMAGARRFAEEVLSVLVVALLVLSVLAIVFMPALVGTIIAPAFADTPEKFDLTVLMTRIMFPYLFCMSLVAMFSGILNSMRRYFLAAIVPVLLNLILIGVLVAALYLGVESRVTGLWLAWGVFASGIAQLLFLMWGAHREGYAMRLRRPRLTPAVRRLLVLMGPALLTGGVTQINLLVGQIIASAQDGAIALLNYADRINQLPLGVIGIAVGVVLLPELTRSLKAGDEADAQHLQNRSLEFALGLTFPAAVGLAVMPAPIVALLYERGAFTAETTALTAAALAAFAVGLPAYVLIKVFSPGFFAREDMKTPMWFSMVAVVANIVGALALFPVLGHVGLALATSIAAWINLLLLAGTLWRRAAFRPSPATLRRVALIVAAGLAMGGVLWALQGLAAGWLAGPLLLRLVTVLGIIMIAAVVYFAIVIATGALDRAQLMAMLRRRKRSPGEGR</sequence>
<feature type="transmembrane region" description="Helical" evidence="10">
    <location>
        <begin position="445"/>
        <end position="465"/>
    </location>
</feature>
<dbReference type="GO" id="GO:0034204">
    <property type="term" value="P:lipid translocation"/>
    <property type="evidence" value="ECO:0007669"/>
    <property type="project" value="TreeGrafter"/>
</dbReference>
<comment type="caution">
    <text evidence="12">The sequence shown here is derived from an EMBL/GenBank/DDBJ whole genome shotgun (WGS) entry which is preliminary data.</text>
</comment>
<keyword evidence="10 11" id="KW-0813">Transport</keyword>
<keyword evidence="7 10" id="KW-0472">Membrane</keyword>
<name>A0A3R9ZJS9_9HYPH</name>
<dbReference type="EMBL" id="RWKW01000129">
    <property type="protein sequence ID" value="RST81439.1"/>
    <property type="molecule type" value="Genomic_DNA"/>
</dbReference>
<feature type="transmembrane region" description="Helical" evidence="10">
    <location>
        <begin position="159"/>
        <end position="184"/>
    </location>
</feature>
<keyword evidence="10" id="KW-0997">Cell inner membrane</keyword>
<feature type="transmembrane region" description="Helical" evidence="10">
    <location>
        <begin position="477"/>
        <end position="505"/>
    </location>
</feature>
<comment type="similarity">
    <text evidence="9 10 11">Belongs to the MurJ/MviN family.</text>
</comment>
<keyword evidence="5 10" id="KW-0573">Peptidoglycan synthesis</keyword>
<keyword evidence="2 10" id="KW-1003">Cell membrane</keyword>
<evidence type="ECO:0000256" key="2">
    <source>
        <dbReference type="ARBA" id="ARBA00022475"/>
    </source>
</evidence>
<dbReference type="GO" id="GO:0015648">
    <property type="term" value="F:lipid-linked peptidoglycan transporter activity"/>
    <property type="evidence" value="ECO:0007669"/>
    <property type="project" value="UniProtKB-UniRule"/>
</dbReference>
<evidence type="ECO:0000256" key="9">
    <source>
        <dbReference type="ARBA" id="ARBA00061532"/>
    </source>
</evidence>
<protein>
    <recommendedName>
        <fullName evidence="10">Probable lipid II flippase MurJ</fullName>
    </recommendedName>
</protein>
<evidence type="ECO:0000256" key="7">
    <source>
        <dbReference type="ARBA" id="ARBA00023136"/>
    </source>
</evidence>
<comment type="subcellular location">
    <subcellularLocation>
        <location evidence="10">Cell inner membrane</location>
        <topology evidence="10">Multi-pass membrane protein</topology>
    </subcellularLocation>
    <subcellularLocation>
        <location evidence="1">Cell membrane</location>
        <topology evidence="1">Multi-pass membrane protein</topology>
    </subcellularLocation>
</comment>
<evidence type="ECO:0000313" key="12">
    <source>
        <dbReference type="EMBL" id="RST81439.1"/>
    </source>
</evidence>
<evidence type="ECO:0000256" key="4">
    <source>
        <dbReference type="ARBA" id="ARBA00022960"/>
    </source>
</evidence>
<keyword evidence="3 10" id="KW-0812">Transmembrane</keyword>
<dbReference type="GO" id="GO:0009252">
    <property type="term" value="P:peptidoglycan biosynthetic process"/>
    <property type="evidence" value="ECO:0007669"/>
    <property type="project" value="UniProtKB-UniRule"/>
</dbReference>
<dbReference type="PANTHER" id="PTHR47019">
    <property type="entry name" value="LIPID II FLIPPASE MURJ"/>
    <property type="match status" value="1"/>
</dbReference>
<keyword evidence="4 10" id="KW-0133">Cell shape</keyword>
<gene>
    <name evidence="10 12" type="primary">murJ</name>
    <name evidence="12" type="ORF">EJC49_24110</name>
</gene>
<dbReference type="GO" id="GO:0071555">
    <property type="term" value="P:cell wall organization"/>
    <property type="evidence" value="ECO:0007669"/>
    <property type="project" value="UniProtKB-UniRule"/>
</dbReference>
<feature type="transmembrane region" description="Helical" evidence="10">
    <location>
        <begin position="352"/>
        <end position="373"/>
    </location>
</feature>
<keyword evidence="6 10" id="KW-1133">Transmembrane helix</keyword>
<dbReference type="OrthoDB" id="9816572at2"/>
<dbReference type="PANTHER" id="PTHR47019:SF1">
    <property type="entry name" value="LIPID II FLIPPASE MURJ"/>
    <property type="match status" value="1"/>
</dbReference>
<evidence type="ECO:0000256" key="5">
    <source>
        <dbReference type="ARBA" id="ARBA00022984"/>
    </source>
</evidence>
<dbReference type="GO" id="GO:0008360">
    <property type="term" value="P:regulation of cell shape"/>
    <property type="evidence" value="ECO:0007669"/>
    <property type="project" value="UniProtKB-UniRule"/>
</dbReference>
<feature type="transmembrane region" description="Helical" evidence="10">
    <location>
        <begin position="411"/>
        <end position="433"/>
    </location>
</feature>
<dbReference type="UniPathway" id="UPA00219"/>
<accession>A0A3R9ZJS9</accession>
<dbReference type="NCBIfam" id="TIGR01695">
    <property type="entry name" value="murJ_mviN"/>
    <property type="match status" value="1"/>
</dbReference>